<protein>
    <submittedName>
        <fullName evidence="1">Uncharacterized protein</fullName>
    </submittedName>
</protein>
<keyword evidence="2" id="KW-1185">Reference proteome</keyword>
<proteinExistence type="predicted"/>
<gene>
    <name evidence="1" type="ORF">M9H77_16519</name>
</gene>
<evidence type="ECO:0000313" key="1">
    <source>
        <dbReference type="EMBL" id="KAI5666666.1"/>
    </source>
</evidence>
<comment type="caution">
    <text evidence="1">The sequence shown here is derived from an EMBL/GenBank/DDBJ whole genome shotgun (WGS) entry which is preliminary data.</text>
</comment>
<name>A0ACC0B211_CATRO</name>
<organism evidence="1 2">
    <name type="scientific">Catharanthus roseus</name>
    <name type="common">Madagascar periwinkle</name>
    <name type="synonym">Vinca rosea</name>
    <dbReference type="NCBI Taxonomy" id="4058"/>
    <lineage>
        <taxon>Eukaryota</taxon>
        <taxon>Viridiplantae</taxon>
        <taxon>Streptophyta</taxon>
        <taxon>Embryophyta</taxon>
        <taxon>Tracheophyta</taxon>
        <taxon>Spermatophyta</taxon>
        <taxon>Magnoliopsida</taxon>
        <taxon>eudicotyledons</taxon>
        <taxon>Gunneridae</taxon>
        <taxon>Pentapetalae</taxon>
        <taxon>asterids</taxon>
        <taxon>lamiids</taxon>
        <taxon>Gentianales</taxon>
        <taxon>Apocynaceae</taxon>
        <taxon>Rauvolfioideae</taxon>
        <taxon>Vinceae</taxon>
        <taxon>Catharanthinae</taxon>
        <taxon>Catharanthus</taxon>
    </lineage>
</organism>
<dbReference type="Proteomes" id="UP001060085">
    <property type="component" value="Linkage Group LG04"/>
</dbReference>
<sequence length="338" mass="36713">MGTSNSGIFKDICFWDIFIWDLSGVSSEEVLNLSKIEAVSKFSFISSSSDARVDGLCGIILEDPTIKIEKERVNYWGRHSTSDLPATPTPLAPSFYHGTCAPCSSTQLPAVPFRSRPPLQPHLSYTPVPYEAYESVHPGPSHTPDTVYDPYLHALTIRPRIPYRSAAQESILEFSGQPRQIGVNTHAYSHADFGVSSSKPYIGRPVDRGEVDEGGDDGGDGGDDGEDEGEDAGDEEQPVPVAPVAHTSVSDGRPRYGKGKGLTRSFMSMMSKISGSRNKRPDVAREVPAPTQRRKKIKSSEWKQTGPADGGPVDPELIPSYGGHTLGPIWLDRCISLS</sequence>
<dbReference type="EMBL" id="CM044704">
    <property type="protein sequence ID" value="KAI5666666.1"/>
    <property type="molecule type" value="Genomic_DNA"/>
</dbReference>
<evidence type="ECO:0000313" key="2">
    <source>
        <dbReference type="Proteomes" id="UP001060085"/>
    </source>
</evidence>
<reference evidence="2" key="1">
    <citation type="journal article" date="2023" name="Nat. Plants">
        <title>Single-cell RNA sequencing provides a high-resolution roadmap for understanding the multicellular compartmentation of specialized metabolism.</title>
        <authorList>
            <person name="Sun S."/>
            <person name="Shen X."/>
            <person name="Li Y."/>
            <person name="Li Y."/>
            <person name="Wang S."/>
            <person name="Li R."/>
            <person name="Zhang H."/>
            <person name="Shen G."/>
            <person name="Guo B."/>
            <person name="Wei J."/>
            <person name="Xu J."/>
            <person name="St-Pierre B."/>
            <person name="Chen S."/>
            <person name="Sun C."/>
        </authorList>
    </citation>
    <scope>NUCLEOTIDE SEQUENCE [LARGE SCALE GENOMIC DNA]</scope>
</reference>
<accession>A0ACC0B211</accession>